<proteinExistence type="predicted"/>
<evidence type="ECO:0000313" key="3">
    <source>
        <dbReference type="Proteomes" id="UP000177885"/>
    </source>
</evidence>
<sequence length="273" mass="30481">MARERYDSRRFANPYFTHGKPRNRRKALVAAAFALTVGGLLGATGYLFASPRFDVAEVGVEGCRTIAPEAVRAIVDQELDRRAYLFLDRRNRFLFDPEPVRAAINASFSLDRLEVTREGKRVLVTLSEKVSQIVWKSADARFLVDLQGTVLRELGDDEPLPDLGKPLPAFIDVNRVPPSVGGTVLSADEVAGIFSFHEWLTRLGILFGTTRVDRLAGKWMSVETADGYDVLFDPLGDVQAQAENLNAVLHDQVKDPGKLQYVDLRFGDHVYFK</sequence>
<dbReference type="EMBL" id="MGDT01000007">
    <property type="protein sequence ID" value="OGL66478.1"/>
    <property type="molecule type" value="Genomic_DNA"/>
</dbReference>
<keyword evidence="1" id="KW-0812">Transmembrane</keyword>
<comment type="caution">
    <text evidence="2">The sequence shown here is derived from an EMBL/GenBank/DDBJ whole genome shotgun (WGS) entry which is preliminary data.</text>
</comment>
<organism evidence="2 3">
    <name type="scientific">Candidatus Uhrbacteria bacterium RIFCSPHIGHO2_01_FULL_63_20</name>
    <dbReference type="NCBI Taxonomy" id="1802385"/>
    <lineage>
        <taxon>Bacteria</taxon>
        <taxon>Candidatus Uhriibacteriota</taxon>
    </lineage>
</organism>
<dbReference type="STRING" id="1802385.A2856_02185"/>
<name>A0A1F7TLI6_9BACT</name>
<evidence type="ECO:0000313" key="2">
    <source>
        <dbReference type="EMBL" id="OGL66478.1"/>
    </source>
</evidence>
<dbReference type="AlphaFoldDB" id="A0A1F7TLI6"/>
<keyword evidence="1" id="KW-0472">Membrane</keyword>
<evidence type="ECO:0000256" key="1">
    <source>
        <dbReference type="SAM" id="Phobius"/>
    </source>
</evidence>
<evidence type="ECO:0008006" key="4">
    <source>
        <dbReference type="Google" id="ProtNLM"/>
    </source>
</evidence>
<gene>
    <name evidence="2" type="ORF">A2856_02185</name>
</gene>
<reference evidence="2 3" key="1">
    <citation type="journal article" date="2016" name="Nat. Commun.">
        <title>Thousands of microbial genomes shed light on interconnected biogeochemical processes in an aquifer system.</title>
        <authorList>
            <person name="Anantharaman K."/>
            <person name="Brown C.T."/>
            <person name="Hug L.A."/>
            <person name="Sharon I."/>
            <person name="Castelle C.J."/>
            <person name="Probst A.J."/>
            <person name="Thomas B.C."/>
            <person name="Singh A."/>
            <person name="Wilkins M.J."/>
            <person name="Karaoz U."/>
            <person name="Brodie E.L."/>
            <person name="Williams K.H."/>
            <person name="Hubbard S.S."/>
            <person name="Banfield J.F."/>
        </authorList>
    </citation>
    <scope>NUCLEOTIDE SEQUENCE [LARGE SCALE GENOMIC DNA]</scope>
</reference>
<protein>
    <recommendedName>
        <fullName evidence="4">POTRA domain-containing protein</fullName>
    </recommendedName>
</protein>
<feature type="transmembrane region" description="Helical" evidence="1">
    <location>
        <begin position="27"/>
        <end position="49"/>
    </location>
</feature>
<dbReference type="Proteomes" id="UP000177885">
    <property type="component" value="Unassembled WGS sequence"/>
</dbReference>
<keyword evidence="1" id="KW-1133">Transmembrane helix</keyword>
<accession>A0A1F7TLI6</accession>